<dbReference type="Pfam" id="PF11218">
    <property type="entry name" value="DUF3011"/>
    <property type="match status" value="1"/>
</dbReference>
<feature type="signal peptide" evidence="1">
    <location>
        <begin position="1"/>
        <end position="18"/>
    </location>
</feature>
<evidence type="ECO:0000313" key="2">
    <source>
        <dbReference type="Proteomes" id="UP000694888"/>
    </source>
</evidence>
<accession>A0ABM1VZ40</accession>
<dbReference type="RefSeq" id="XP_035827683.1">
    <property type="nucleotide sequence ID" value="XM_035971790.1"/>
</dbReference>
<feature type="chain" id="PRO_5046017972" evidence="1">
    <location>
        <begin position="19"/>
        <end position="237"/>
    </location>
</feature>
<keyword evidence="2" id="KW-1185">Reference proteome</keyword>
<sequence length="237" mass="26442">MSAAVVLVLFSVLTATQACEGPDVCNVIRMESWSYEYSEKIVENATWVLNMTVVDRQSATECTLGESFGYQKATLWVNHGCRAAFKVCYLPVRSTKCKVLTMESLNYEYAEQKVKKAALFINMTVEDQQSEASCDLDKSFGFDNQKSIVWVNYGCRADFNVCYMKGISSTTTVNVSSWNYQHATKMLSSASCIYSMQVAKQQSTAACTFGTSFGFVGNTMWVNDGCRADFSVDYYTA</sequence>
<reference evidence="3" key="1">
    <citation type="submission" date="2025-08" db="UniProtKB">
        <authorList>
            <consortium name="RefSeq"/>
        </authorList>
    </citation>
    <scope>IDENTIFICATION</scope>
</reference>
<organism evidence="2 3">
    <name type="scientific">Aplysia californica</name>
    <name type="common">California sea hare</name>
    <dbReference type="NCBI Taxonomy" id="6500"/>
    <lineage>
        <taxon>Eukaryota</taxon>
        <taxon>Metazoa</taxon>
        <taxon>Spiralia</taxon>
        <taxon>Lophotrochozoa</taxon>
        <taxon>Mollusca</taxon>
        <taxon>Gastropoda</taxon>
        <taxon>Heterobranchia</taxon>
        <taxon>Euthyneura</taxon>
        <taxon>Tectipleura</taxon>
        <taxon>Aplysiida</taxon>
        <taxon>Aplysioidea</taxon>
        <taxon>Aplysiidae</taxon>
        <taxon>Aplysia</taxon>
    </lineage>
</organism>
<evidence type="ECO:0000256" key="1">
    <source>
        <dbReference type="SAM" id="SignalP"/>
    </source>
</evidence>
<dbReference type="InterPro" id="IPR021381">
    <property type="entry name" value="DUF3011"/>
</dbReference>
<keyword evidence="1" id="KW-0732">Signal</keyword>
<protein>
    <submittedName>
        <fullName evidence="3">Lectin ADEL-like</fullName>
    </submittedName>
</protein>
<dbReference type="GeneID" id="106012795"/>
<dbReference type="Proteomes" id="UP000694888">
    <property type="component" value="Unplaced"/>
</dbReference>
<proteinExistence type="predicted"/>
<evidence type="ECO:0000313" key="3">
    <source>
        <dbReference type="RefSeq" id="XP_035827683.1"/>
    </source>
</evidence>
<gene>
    <name evidence="3" type="primary">LOC106012795</name>
</gene>
<name>A0ABM1VZ40_APLCA</name>